<keyword evidence="2" id="KW-1185">Reference proteome</keyword>
<evidence type="ECO:0000313" key="2">
    <source>
        <dbReference type="Proteomes" id="UP000277811"/>
    </source>
</evidence>
<proteinExistence type="predicted"/>
<dbReference type="EMBL" id="UPPP01000072">
    <property type="protein sequence ID" value="VBB07140.1"/>
    <property type="molecule type" value="Genomic_DNA"/>
</dbReference>
<organism evidence="1 2">
    <name type="scientific">Lucifera butyrica</name>
    <dbReference type="NCBI Taxonomy" id="1351585"/>
    <lineage>
        <taxon>Bacteria</taxon>
        <taxon>Bacillati</taxon>
        <taxon>Bacillota</taxon>
        <taxon>Negativicutes</taxon>
        <taxon>Veillonellales</taxon>
        <taxon>Veillonellaceae</taxon>
        <taxon>Lucifera</taxon>
    </lineage>
</organism>
<gene>
    <name evidence="1" type="ORF">LUCI_2384</name>
</gene>
<name>A0A498R891_9FIRM</name>
<dbReference type="OrthoDB" id="2086300at2"/>
<dbReference type="AlphaFoldDB" id="A0A498R891"/>
<dbReference type="Proteomes" id="UP000277811">
    <property type="component" value="Unassembled WGS sequence"/>
</dbReference>
<accession>A0A498R891</accession>
<evidence type="ECO:0000313" key="1">
    <source>
        <dbReference type="EMBL" id="VBB07140.1"/>
    </source>
</evidence>
<protein>
    <submittedName>
        <fullName evidence="1">Uncharacterized protein</fullName>
    </submittedName>
</protein>
<reference evidence="1 2" key="1">
    <citation type="submission" date="2018-06" db="EMBL/GenBank/DDBJ databases">
        <authorList>
            <person name="Strepis N."/>
        </authorList>
    </citation>
    <scope>NUCLEOTIDE SEQUENCE [LARGE SCALE GENOMIC DNA]</scope>
    <source>
        <strain evidence="1">LUCI</strain>
    </source>
</reference>
<sequence>MEYFRLQQNKDFVNAPVIPNVEQPIDRRYVTPEEAHRIAELTVCRLANEKDPDFIDLLDRQLFLVSESLQATFQLYVPRLIWRRVLLISSVASRQTVYWLPIFKAVDCLAEESIQTPDKTAVKKLVLKQAAICNYPLFRVAHKLETIIVARLDAAESILRRDFRGIKLQRVELV</sequence>